<proteinExistence type="predicted"/>
<dbReference type="AlphaFoldDB" id="A0A6A5RS25"/>
<dbReference type="GeneID" id="54347139"/>
<dbReference type="EMBL" id="ML978961">
    <property type="protein sequence ID" value="KAF1931241.1"/>
    <property type="molecule type" value="Genomic_DNA"/>
</dbReference>
<accession>A0A6A5RS25</accession>
<dbReference type="RefSeq" id="XP_033451489.1">
    <property type="nucleotide sequence ID" value="XM_033589492.1"/>
</dbReference>
<sequence>MARLIDAGTAKQRRFESHTRVGETTMSARTRVLSCGGQSDQHTVAPDSPLLRCKSVRQALIVTSVDYLGLARLRACIYGRLLASKQLSAISIDYTAATSAATTIRVRSSTALFLARSCLLDTTSCSITSNL</sequence>
<organism evidence="1 2">
    <name type="scientific">Didymella exigua CBS 183.55</name>
    <dbReference type="NCBI Taxonomy" id="1150837"/>
    <lineage>
        <taxon>Eukaryota</taxon>
        <taxon>Fungi</taxon>
        <taxon>Dikarya</taxon>
        <taxon>Ascomycota</taxon>
        <taxon>Pezizomycotina</taxon>
        <taxon>Dothideomycetes</taxon>
        <taxon>Pleosporomycetidae</taxon>
        <taxon>Pleosporales</taxon>
        <taxon>Pleosporineae</taxon>
        <taxon>Didymellaceae</taxon>
        <taxon>Didymella</taxon>
    </lineage>
</organism>
<protein>
    <submittedName>
        <fullName evidence="1">Uncharacterized protein</fullName>
    </submittedName>
</protein>
<evidence type="ECO:0000313" key="1">
    <source>
        <dbReference type="EMBL" id="KAF1931241.1"/>
    </source>
</evidence>
<reference evidence="1" key="1">
    <citation type="journal article" date="2020" name="Stud. Mycol.">
        <title>101 Dothideomycetes genomes: a test case for predicting lifestyles and emergence of pathogens.</title>
        <authorList>
            <person name="Haridas S."/>
            <person name="Albert R."/>
            <person name="Binder M."/>
            <person name="Bloem J."/>
            <person name="Labutti K."/>
            <person name="Salamov A."/>
            <person name="Andreopoulos B."/>
            <person name="Baker S."/>
            <person name="Barry K."/>
            <person name="Bills G."/>
            <person name="Bluhm B."/>
            <person name="Cannon C."/>
            <person name="Castanera R."/>
            <person name="Culley D."/>
            <person name="Daum C."/>
            <person name="Ezra D."/>
            <person name="Gonzalez J."/>
            <person name="Henrissat B."/>
            <person name="Kuo A."/>
            <person name="Liang C."/>
            <person name="Lipzen A."/>
            <person name="Lutzoni F."/>
            <person name="Magnuson J."/>
            <person name="Mondo S."/>
            <person name="Nolan M."/>
            <person name="Ohm R."/>
            <person name="Pangilinan J."/>
            <person name="Park H.-J."/>
            <person name="Ramirez L."/>
            <person name="Alfaro M."/>
            <person name="Sun H."/>
            <person name="Tritt A."/>
            <person name="Yoshinaga Y."/>
            <person name="Zwiers L.-H."/>
            <person name="Turgeon B."/>
            <person name="Goodwin S."/>
            <person name="Spatafora J."/>
            <person name="Crous P."/>
            <person name="Grigoriev I."/>
        </authorList>
    </citation>
    <scope>NUCLEOTIDE SEQUENCE</scope>
    <source>
        <strain evidence="1">CBS 183.55</strain>
    </source>
</reference>
<keyword evidence="2" id="KW-1185">Reference proteome</keyword>
<name>A0A6A5RS25_9PLEO</name>
<gene>
    <name evidence="1" type="ORF">M421DRAFT_342456</name>
</gene>
<dbReference type="Proteomes" id="UP000800082">
    <property type="component" value="Unassembled WGS sequence"/>
</dbReference>
<evidence type="ECO:0000313" key="2">
    <source>
        <dbReference type="Proteomes" id="UP000800082"/>
    </source>
</evidence>